<name>A6KDV9_RAT</name>
<keyword evidence="5" id="KW-0143">Chaperone</keyword>
<protein>
    <submittedName>
        <fullName evidence="7">Uncharacterized protein LOC362526</fullName>
    </submittedName>
</protein>
<keyword evidence="2 6" id="KW-0812">Transmembrane</keyword>
<dbReference type="PANTHER" id="PTHR44176">
    <property type="entry name" value="DNAJ HOMOLOG SUBFAMILY C MEMBER 25"/>
    <property type="match status" value="1"/>
</dbReference>
<feature type="transmembrane region" description="Helical" evidence="6">
    <location>
        <begin position="123"/>
        <end position="142"/>
    </location>
</feature>
<dbReference type="InterPro" id="IPR044632">
    <property type="entry name" value="DNAJC25-like"/>
</dbReference>
<reference evidence="7 8" key="1">
    <citation type="submission" date="2005-09" db="EMBL/GenBank/DDBJ databases">
        <authorList>
            <person name="Mural R.J."/>
            <person name="Li P.W."/>
            <person name="Adams M.D."/>
            <person name="Amanatides P.G."/>
            <person name="Baden-Tillson H."/>
            <person name="Barnstead M."/>
            <person name="Chin S.H."/>
            <person name="Dew I."/>
            <person name="Evans C.A."/>
            <person name="Ferriera S."/>
            <person name="Flanigan M."/>
            <person name="Fosler C."/>
            <person name="Glodek A."/>
            <person name="Gu Z."/>
            <person name="Holt R.A."/>
            <person name="Jennings D."/>
            <person name="Kraft C.L."/>
            <person name="Lu F."/>
            <person name="Nguyen T."/>
            <person name="Nusskern D.R."/>
            <person name="Pfannkoch C.M."/>
            <person name="Sitter C."/>
            <person name="Sutton G.G."/>
            <person name="Venter J.C."/>
            <person name="Wang Z."/>
            <person name="Woodage T."/>
            <person name="Zheng X.H."/>
            <person name="Zhong F."/>
        </authorList>
    </citation>
    <scope>NUCLEOTIDE SEQUENCE [LARGE SCALE GENOMIC DNA]</scope>
    <source>
        <strain>BN</strain>
        <strain evidence="8">Sprague-Dawley</strain>
    </source>
</reference>
<dbReference type="GO" id="GO:0016020">
    <property type="term" value="C:membrane"/>
    <property type="evidence" value="ECO:0007669"/>
    <property type="project" value="UniProtKB-SubCell"/>
</dbReference>
<keyword evidence="4 6" id="KW-0472">Membrane</keyword>
<evidence type="ECO:0000256" key="3">
    <source>
        <dbReference type="ARBA" id="ARBA00022989"/>
    </source>
</evidence>
<dbReference type="Proteomes" id="UP000234681">
    <property type="component" value="Chromosome 5"/>
</dbReference>
<evidence type="ECO:0000256" key="4">
    <source>
        <dbReference type="ARBA" id="ARBA00023136"/>
    </source>
</evidence>
<dbReference type="PANTHER" id="PTHR44176:SF1">
    <property type="entry name" value="DNAJ HOMOLOG SUBFAMILY C MEMBER 25"/>
    <property type="match status" value="1"/>
</dbReference>
<comment type="subcellular location">
    <subcellularLocation>
        <location evidence="1">Membrane</location>
    </subcellularLocation>
</comment>
<feature type="transmembrane region" description="Helical" evidence="6">
    <location>
        <begin position="28"/>
        <end position="46"/>
    </location>
</feature>
<organism evidence="7 8">
    <name type="scientific">Rattus norvegicus</name>
    <name type="common">Rat</name>
    <dbReference type="NCBI Taxonomy" id="10116"/>
    <lineage>
        <taxon>Eukaryota</taxon>
        <taxon>Metazoa</taxon>
        <taxon>Chordata</taxon>
        <taxon>Craniata</taxon>
        <taxon>Vertebrata</taxon>
        <taxon>Euteleostomi</taxon>
        <taxon>Mammalia</taxon>
        <taxon>Eutheria</taxon>
        <taxon>Euarchontoglires</taxon>
        <taxon>Glires</taxon>
        <taxon>Rodentia</taxon>
        <taxon>Myomorpha</taxon>
        <taxon>Muroidea</taxon>
        <taxon>Muridae</taxon>
        <taxon>Murinae</taxon>
        <taxon>Rattus</taxon>
    </lineage>
</organism>
<accession>A6KDV9</accession>
<evidence type="ECO:0000256" key="2">
    <source>
        <dbReference type="ARBA" id="ARBA00022692"/>
    </source>
</evidence>
<evidence type="ECO:0000313" key="7">
    <source>
        <dbReference type="EMBL" id="EDL91646.1"/>
    </source>
</evidence>
<proteinExistence type="predicted"/>
<sequence length="250" mass="28860">MLDHPEEYYSHYYHYYSRRLAPKVDVRVVILVSVCAISVFQYFSWWNSYNKAISYLATVPKYRIQATEIAKEQGLLKKAKEKGKNKKSKEEIRDEEENIIKNIIKSKIDIKGGYQKPQVRDLLLFQVLLAPVHLCSYIAWYCRWVYNFNIKGKEYGEERGLHHTQVHEDVPVSVRQPGGPSERNVSQTGALDKRELRGLQAGTGGRVKEKAGQRPSVEAIPQVDEERGAWAVDLCGRLREMGHCYAGLWM</sequence>
<evidence type="ECO:0000313" key="8">
    <source>
        <dbReference type="Proteomes" id="UP000234681"/>
    </source>
</evidence>
<keyword evidence="3 6" id="KW-1133">Transmembrane helix</keyword>
<dbReference type="AlphaFoldDB" id="A6KDV9"/>
<dbReference type="GO" id="GO:0006457">
    <property type="term" value="P:protein folding"/>
    <property type="evidence" value="ECO:0007669"/>
    <property type="project" value="InterPro"/>
</dbReference>
<dbReference type="EMBL" id="CH474039">
    <property type="protein sequence ID" value="EDL91646.1"/>
    <property type="molecule type" value="Genomic_DNA"/>
</dbReference>
<evidence type="ECO:0000256" key="6">
    <source>
        <dbReference type="SAM" id="Phobius"/>
    </source>
</evidence>
<evidence type="ECO:0000256" key="1">
    <source>
        <dbReference type="ARBA" id="ARBA00004370"/>
    </source>
</evidence>
<evidence type="ECO:0000256" key="5">
    <source>
        <dbReference type="ARBA" id="ARBA00023186"/>
    </source>
</evidence>
<gene>
    <name evidence="7" type="primary">LOC362526</name>
    <name evidence="7" type="ORF">rCG_31989</name>
</gene>